<accession>A0ACC2IUJ8</accession>
<gene>
    <name evidence="1" type="ORF">OPT61_g231</name>
</gene>
<protein>
    <submittedName>
        <fullName evidence="1">Uncharacterized protein</fullName>
    </submittedName>
</protein>
<comment type="caution">
    <text evidence="1">The sequence shown here is derived from an EMBL/GenBank/DDBJ whole genome shotgun (WGS) entry which is preliminary data.</text>
</comment>
<keyword evidence="2" id="KW-1185">Reference proteome</keyword>
<evidence type="ECO:0000313" key="2">
    <source>
        <dbReference type="Proteomes" id="UP001153331"/>
    </source>
</evidence>
<reference evidence="1" key="1">
    <citation type="submission" date="2022-11" db="EMBL/GenBank/DDBJ databases">
        <title>Genome Sequence of Boeremia exigua.</title>
        <authorList>
            <person name="Buettner E."/>
        </authorList>
    </citation>
    <scope>NUCLEOTIDE SEQUENCE</scope>
    <source>
        <strain evidence="1">CU02</strain>
    </source>
</reference>
<proteinExistence type="predicted"/>
<sequence>MILINPLRRLTMSREGSPQQFDPVDKGKKPLIFLAAASATNIITYGFFATFGVFREYYFKNAPFEGNQEVAYIGPIGLGLIQGLCPLLVYFCNKYPSKSMLLLWLGALLIVASTAGAAFATTPLGLVMTLGVLYGFGGCCIFAPCSVLIDGWFIERRTLANGIFFAASSAAPACLSPLFSFTLNHYSPKATLVGWAVFCAVLSLTALPFVVPRRYPQERLAPEESTMSDSDIDEKGRVTYRFWTQPVFYILCLTTITQGLGHFLPTLYLPTFATDLGAPDRDASLLITYYNVICIVIQPLGGALVDRIGPLIPLVVTTLVTSVSILTIWGFGKTYPPLVALMFLFGASSGGFVVLRSSLATQIVIRNKQHTKASTKLEKRTNESLVSGVLMSARGVAFVVSGFVGKAIVQKSENIPIGPGYGAGKWKSLILFTGIIMGVASFGSLGLIKRPEASKCNPEESEHEAVSL</sequence>
<dbReference type="EMBL" id="JAPHNI010000007">
    <property type="protein sequence ID" value="KAJ8118890.1"/>
    <property type="molecule type" value="Genomic_DNA"/>
</dbReference>
<evidence type="ECO:0000313" key="1">
    <source>
        <dbReference type="EMBL" id="KAJ8118890.1"/>
    </source>
</evidence>
<name>A0ACC2IUJ8_9PLEO</name>
<dbReference type="Proteomes" id="UP001153331">
    <property type="component" value="Unassembled WGS sequence"/>
</dbReference>
<organism evidence="1 2">
    <name type="scientific">Boeremia exigua</name>
    <dbReference type="NCBI Taxonomy" id="749465"/>
    <lineage>
        <taxon>Eukaryota</taxon>
        <taxon>Fungi</taxon>
        <taxon>Dikarya</taxon>
        <taxon>Ascomycota</taxon>
        <taxon>Pezizomycotina</taxon>
        <taxon>Dothideomycetes</taxon>
        <taxon>Pleosporomycetidae</taxon>
        <taxon>Pleosporales</taxon>
        <taxon>Pleosporineae</taxon>
        <taxon>Didymellaceae</taxon>
        <taxon>Boeremia</taxon>
    </lineage>
</organism>